<keyword evidence="3" id="KW-1185">Reference proteome</keyword>
<gene>
    <name evidence="2" type="ORF">X805_22380</name>
</gene>
<accession>A0A059KLF8</accession>
<dbReference type="InterPro" id="IPR036514">
    <property type="entry name" value="SGNH_hydro_sf"/>
</dbReference>
<dbReference type="SUPFAM" id="SSF52266">
    <property type="entry name" value="SGNH hydrolase"/>
    <property type="match status" value="1"/>
</dbReference>
<dbReference type="EMBL" id="AZRA01000055">
    <property type="protein sequence ID" value="KDB52200.1"/>
    <property type="molecule type" value="Genomic_DNA"/>
</dbReference>
<protein>
    <recommendedName>
        <fullName evidence="4">Esterase</fullName>
    </recommendedName>
</protein>
<dbReference type="Pfam" id="PF00657">
    <property type="entry name" value="Lipase_GDSL"/>
    <property type="match status" value="1"/>
</dbReference>
<dbReference type="AlphaFoldDB" id="A0A059KLF8"/>
<dbReference type="Gene3D" id="3.40.50.1110">
    <property type="entry name" value="SGNH hydrolase"/>
    <property type="match status" value="1"/>
</dbReference>
<dbReference type="eggNOG" id="COG3240">
    <property type="taxonomic scope" value="Bacteria"/>
</dbReference>
<sequence length="317" mass="32487">MRVLKSILVPAALAALLAACGGSERVEDYVPTKLVAFGDELSVINSDGSKYSVNALKTNSTELDCATYPVWPQAVASGYGLVFPQCNSSGVLTTSAEMKAVAGAKVADVVAAVQAYQGTTGFTRATLVTLMAGQNDILAAYADWVAGTLTRAQATAQVAAAGKTLGTLVNTITASGNGGRVLYATPPNIGYSPFAASEVASSGSEDRRTMLRELTAAFVEAMRLAVTNDGAYAALITADQLTVSMATNTNLSAYALTNNTEAACTVTPLTSCTVATLVSGAASSGTTYLWADAKVPGPNWQARVGSAALSRARNNPF</sequence>
<name>A0A059KLF8_9BURK</name>
<dbReference type="Proteomes" id="UP000026714">
    <property type="component" value="Unassembled WGS sequence"/>
</dbReference>
<evidence type="ECO:0000256" key="1">
    <source>
        <dbReference type="SAM" id="SignalP"/>
    </source>
</evidence>
<feature type="signal peptide" evidence="1">
    <location>
        <begin position="1"/>
        <end position="21"/>
    </location>
</feature>
<reference evidence="2 3" key="1">
    <citation type="journal article" date="2014" name="FEMS Microbiol. Ecol.">
        <title>Sphaerotilus natans encrusted with nanoball-shaped Fe(III) oxide minerals formed by nitrate-reducing mixotrophic Fe(II) oxidation.</title>
        <authorList>
            <person name="Park S."/>
            <person name="Kim D.H."/>
            <person name="Lee J.H."/>
            <person name="Hur H.G."/>
        </authorList>
    </citation>
    <scope>NUCLEOTIDE SEQUENCE [LARGE SCALE GENOMIC DNA]</scope>
    <source>
        <strain evidence="2 3">DSM 6575</strain>
    </source>
</reference>
<feature type="chain" id="PRO_5001580033" description="Esterase" evidence="1">
    <location>
        <begin position="22"/>
        <end position="317"/>
    </location>
</feature>
<keyword evidence="1" id="KW-0732">Signal</keyword>
<dbReference type="STRING" id="34103.SAMN05421778_102180"/>
<evidence type="ECO:0000313" key="2">
    <source>
        <dbReference type="EMBL" id="KDB52200.1"/>
    </source>
</evidence>
<dbReference type="GO" id="GO:0016788">
    <property type="term" value="F:hydrolase activity, acting on ester bonds"/>
    <property type="evidence" value="ECO:0007669"/>
    <property type="project" value="InterPro"/>
</dbReference>
<dbReference type="RefSeq" id="WP_037481853.1">
    <property type="nucleotide sequence ID" value="NZ_AZRA01000055.1"/>
</dbReference>
<dbReference type="PROSITE" id="PS51257">
    <property type="entry name" value="PROKAR_LIPOPROTEIN"/>
    <property type="match status" value="1"/>
</dbReference>
<comment type="caution">
    <text evidence="2">The sequence shown here is derived from an EMBL/GenBank/DDBJ whole genome shotgun (WGS) entry which is preliminary data.</text>
</comment>
<evidence type="ECO:0008006" key="4">
    <source>
        <dbReference type="Google" id="ProtNLM"/>
    </source>
</evidence>
<evidence type="ECO:0000313" key="3">
    <source>
        <dbReference type="Proteomes" id="UP000026714"/>
    </source>
</evidence>
<dbReference type="InterPro" id="IPR001087">
    <property type="entry name" value="GDSL"/>
</dbReference>
<proteinExistence type="predicted"/>
<organism evidence="2 3">
    <name type="scientific">Sphaerotilus natans subsp. natans DSM 6575</name>
    <dbReference type="NCBI Taxonomy" id="1286631"/>
    <lineage>
        <taxon>Bacteria</taxon>
        <taxon>Pseudomonadati</taxon>
        <taxon>Pseudomonadota</taxon>
        <taxon>Betaproteobacteria</taxon>
        <taxon>Burkholderiales</taxon>
        <taxon>Sphaerotilaceae</taxon>
        <taxon>Sphaerotilus</taxon>
    </lineage>
</organism>